<feature type="transmembrane region" description="Helical" evidence="1">
    <location>
        <begin position="52"/>
        <end position="74"/>
    </location>
</feature>
<keyword evidence="1" id="KW-0812">Transmembrane</keyword>
<organism evidence="2 3">
    <name type="scientific">Mucilaginibacter boryungensis</name>
    <dbReference type="NCBI Taxonomy" id="768480"/>
    <lineage>
        <taxon>Bacteria</taxon>
        <taxon>Pseudomonadati</taxon>
        <taxon>Bacteroidota</taxon>
        <taxon>Sphingobacteriia</taxon>
        <taxon>Sphingobacteriales</taxon>
        <taxon>Sphingobacteriaceae</taxon>
        <taxon>Mucilaginibacter</taxon>
    </lineage>
</organism>
<reference evidence="2 3" key="1">
    <citation type="submission" date="2020-10" db="EMBL/GenBank/DDBJ databases">
        <title>Mucilaginibacter mali sp. nov., isolated from rhizosphere soil of apple orchard.</title>
        <authorList>
            <person name="Lee J.-S."/>
            <person name="Kim H.S."/>
            <person name="Kim J.-S."/>
        </authorList>
    </citation>
    <scope>NUCLEOTIDE SEQUENCE [LARGE SCALE GENOMIC DNA]</scope>
    <source>
        <strain evidence="2 3">KCTC 23157</strain>
    </source>
</reference>
<proteinExistence type="predicted"/>
<dbReference type="Proteomes" id="UP000632774">
    <property type="component" value="Unassembled WGS sequence"/>
</dbReference>
<name>A0ABR9XCZ6_9SPHI</name>
<evidence type="ECO:0000256" key="1">
    <source>
        <dbReference type="SAM" id="Phobius"/>
    </source>
</evidence>
<accession>A0ABR9XCZ6</accession>
<dbReference type="RefSeq" id="WP_194104272.1">
    <property type="nucleotide sequence ID" value="NZ_JADFFM010000001.1"/>
</dbReference>
<sequence>MKTLREIEELTERAMNSIDHLQQTEANPYLYQKLRQRMLDERQEAISKNARLVLKISAALVLFMGVNVTSYYILNKGQQVAVQKVKTPGINAVAQEYFPKDSAYSY</sequence>
<protein>
    <submittedName>
        <fullName evidence="2">Uncharacterized protein</fullName>
    </submittedName>
</protein>
<keyword evidence="3" id="KW-1185">Reference proteome</keyword>
<evidence type="ECO:0000313" key="2">
    <source>
        <dbReference type="EMBL" id="MBE9664849.1"/>
    </source>
</evidence>
<comment type="caution">
    <text evidence="2">The sequence shown here is derived from an EMBL/GenBank/DDBJ whole genome shotgun (WGS) entry which is preliminary data.</text>
</comment>
<dbReference type="EMBL" id="JADFFM010000001">
    <property type="protein sequence ID" value="MBE9664849.1"/>
    <property type="molecule type" value="Genomic_DNA"/>
</dbReference>
<keyword evidence="1" id="KW-0472">Membrane</keyword>
<keyword evidence="1" id="KW-1133">Transmembrane helix</keyword>
<gene>
    <name evidence="2" type="ORF">IRJ18_00655</name>
</gene>
<evidence type="ECO:0000313" key="3">
    <source>
        <dbReference type="Proteomes" id="UP000632774"/>
    </source>
</evidence>